<dbReference type="AlphaFoldDB" id="A0AAQ3M220"/>
<dbReference type="Proteomes" id="UP001303373">
    <property type="component" value="Chromosome 3"/>
</dbReference>
<gene>
    <name evidence="1" type="ORF">R9X50_00220300</name>
</gene>
<dbReference type="EMBL" id="CP138582">
    <property type="protein sequence ID" value="WPG99389.1"/>
    <property type="molecule type" value="Genomic_DNA"/>
</dbReference>
<sequence>MCTAEMPSNELLDLLQVLKERDIALTRDDVAWAFESSRTEKETRAWVREYLAEPCLLSKEELTFHEKQGKNARKTIGTSSIGRPLSDVDFENAIASLEASTAAIEEQCQLLETQKQALHDLKVRQQSADASSHGHAQRVKQLAREKTQFELEGNELFESIQSRLQYSKKQIDLSYSGLPSSIDRILDKDDRLLDGLHGLLPTLEATGHDDITTTEVEHLCQLLTVYLTQEIRLRIGATYSAAIASSAVPNGVDKEEDDKGQLDTLYAELNELFSEIDDIVSMVVENQFLIPITHALTIKQNQSQAEKATWTIYVRDTLEYITIRLEVLDEHIKHLHAHRSAIIHTSSTLTTITASNPDTSPEKTKLTPATPFYPRLKPLRLSQVQGHNNFKPDASDPAIALLRNLDIGKVSSVSDVEKFQKTLDQTTRERRARLDDLELKTERAISDQVADAMGKADGDLGDVMQALHVHASYGGRVRLANVETQGLIDGLENQTQELGHAMRGLNVDDIVDQALALLHKSLM</sequence>
<evidence type="ECO:0000313" key="1">
    <source>
        <dbReference type="EMBL" id="WPG99389.1"/>
    </source>
</evidence>
<protein>
    <submittedName>
        <fullName evidence="1">Uncharacterized protein</fullName>
    </submittedName>
</protein>
<evidence type="ECO:0000313" key="2">
    <source>
        <dbReference type="Proteomes" id="UP001303373"/>
    </source>
</evidence>
<name>A0AAQ3M220_9PEZI</name>
<reference evidence="1 2" key="1">
    <citation type="submission" date="2023-11" db="EMBL/GenBank/DDBJ databases">
        <title>An acidophilic fungus is an integral part of prey digestion in a carnivorous sundew plant.</title>
        <authorList>
            <person name="Tsai I.J."/>
        </authorList>
    </citation>
    <scope>NUCLEOTIDE SEQUENCE [LARGE SCALE GENOMIC DNA]</scope>
    <source>
        <strain evidence="1">169a</strain>
    </source>
</reference>
<organism evidence="1 2">
    <name type="scientific">Acrodontium crateriforme</name>
    <dbReference type="NCBI Taxonomy" id="150365"/>
    <lineage>
        <taxon>Eukaryota</taxon>
        <taxon>Fungi</taxon>
        <taxon>Dikarya</taxon>
        <taxon>Ascomycota</taxon>
        <taxon>Pezizomycotina</taxon>
        <taxon>Dothideomycetes</taxon>
        <taxon>Dothideomycetidae</taxon>
        <taxon>Mycosphaerellales</taxon>
        <taxon>Teratosphaeriaceae</taxon>
        <taxon>Acrodontium</taxon>
    </lineage>
</organism>
<keyword evidence="2" id="KW-1185">Reference proteome</keyword>
<proteinExistence type="predicted"/>
<accession>A0AAQ3M220</accession>